<accession>A0ACB8ZJL9</accession>
<reference evidence="2" key="1">
    <citation type="journal article" date="2022" name="Mol. Ecol. Resour.">
        <title>The genomes of chicory, endive, great burdock and yacon provide insights into Asteraceae palaeo-polyploidization history and plant inulin production.</title>
        <authorList>
            <person name="Fan W."/>
            <person name="Wang S."/>
            <person name="Wang H."/>
            <person name="Wang A."/>
            <person name="Jiang F."/>
            <person name="Liu H."/>
            <person name="Zhao H."/>
            <person name="Xu D."/>
            <person name="Zhang Y."/>
        </authorList>
    </citation>
    <scope>NUCLEOTIDE SEQUENCE [LARGE SCALE GENOMIC DNA]</scope>
    <source>
        <strain evidence="2">cv. Niubang</strain>
    </source>
</reference>
<dbReference type="Proteomes" id="UP001055879">
    <property type="component" value="Linkage Group LG10"/>
</dbReference>
<protein>
    <submittedName>
        <fullName evidence="1">Uncharacterized protein</fullName>
    </submittedName>
</protein>
<keyword evidence="2" id="KW-1185">Reference proteome</keyword>
<proteinExistence type="predicted"/>
<sequence>MYLSSPTTPATFISNDPFPKSTISVNNDFLCSKISPCSKNCHSFLSLDFQNPGAEFKEQQMSFYKTNFFDPQSAAEKAVSVIGNGYDLTSDIRLTGCKPGPSGSTLIDLDGTLTKDLVVPGGIVVPKVSVSIKCDKGERTRFRSDVVSFNQMSERFNQDVSLSGKIPSGFFNLMFGYKGCWQKDASMTKSLAFDGWFITLYTVELQRSHIALSEMVKIDVPPSWDPAALAQFIDKYGTHIVVGVKMGGKDVVYLKQLQTSDLEPREVQNILKQSADEKLSEDVKKIPEKSLKKKDERSVAWDLPPAFTNSLRPSVKSLSKKDDLLSIHVRRGGIDSDQSHNEWLPTVSQSPNVISMSFVPIVSLLNGVRGSGFLTHAINLYLRYKPPLEELEQFLEFQLPRQWAPAYGDLPLAPRHKARSLPSLQFTFLGPRLYVNTVKVDSGKRPVTGVRLYLEGRKGDRLAIHLQHLSTLPKTLELFDDFSDEPNEEFAGKGYLEPVKWNIFSHVCTAPVEYNETRIDDSASIVTKAWFEVKGMGMKKVLFLRLGYSMVGSAKIRRSEWDGPSMHSRKSGLMSLMSAPFSTGLAPPDQKPPVKVDLNSAIYPNGPPLSAPKMSHFVDTKEMVRGPEDPPGYWVVTGAKLCTEGGRIHVKVKYSLLMIISEDSMFI</sequence>
<evidence type="ECO:0000313" key="2">
    <source>
        <dbReference type="Proteomes" id="UP001055879"/>
    </source>
</evidence>
<reference evidence="1 2" key="2">
    <citation type="journal article" date="2022" name="Mol. Ecol. Resour.">
        <title>The genomes of chicory, endive, great burdock and yacon provide insights into Asteraceae paleo-polyploidization history and plant inulin production.</title>
        <authorList>
            <person name="Fan W."/>
            <person name="Wang S."/>
            <person name="Wang H."/>
            <person name="Wang A."/>
            <person name="Jiang F."/>
            <person name="Liu H."/>
            <person name="Zhao H."/>
            <person name="Xu D."/>
            <person name="Zhang Y."/>
        </authorList>
    </citation>
    <scope>NUCLEOTIDE SEQUENCE [LARGE SCALE GENOMIC DNA]</scope>
    <source>
        <strain evidence="2">cv. Niubang</strain>
    </source>
</reference>
<evidence type="ECO:0000313" key="1">
    <source>
        <dbReference type="EMBL" id="KAI3697865.1"/>
    </source>
</evidence>
<organism evidence="1 2">
    <name type="scientific">Arctium lappa</name>
    <name type="common">Greater burdock</name>
    <name type="synonym">Lappa major</name>
    <dbReference type="NCBI Taxonomy" id="4217"/>
    <lineage>
        <taxon>Eukaryota</taxon>
        <taxon>Viridiplantae</taxon>
        <taxon>Streptophyta</taxon>
        <taxon>Embryophyta</taxon>
        <taxon>Tracheophyta</taxon>
        <taxon>Spermatophyta</taxon>
        <taxon>Magnoliopsida</taxon>
        <taxon>eudicotyledons</taxon>
        <taxon>Gunneridae</taxon>
        <taxon>Pentapetalae</taxon>
        <taxon>asterids</taxon>
        <taxon>campanulids</taxon>
        <taxon>Asterales</taxon>
        <taxon>Asteraceae</taxon>
        <taxon>Carduoideae</taxon>
        <taxon>Cardueae</taxon>
        <taxon>Arctiinae</taxon>
        <taxon>Arctium</taxon>
    </lineage>
</organism>
<dbReference type="EMBL" id="CM042056">
    <property type="protein sequence ID" value="KAI3697865.1"/>
    <property type="molecule type" value="Genomic_DNA"/>
</dbReference>
<comment type="caution">
    <text evidence="1">The sequence shown here is derived from an EMBL/GenBank/DDBJ whole genome shotgun (WGS) entry which is preliminary data.</text>
</comment>
<gene>
    <name evidence="1" type="ORF">L6452_30964</name>
</gene>
<name>A0ACB8ZJL9_ARCLA</name>